<dbReference type="PANTHER" id="PTHR48079:SF6">
    <property type="entry name" value="NAD(P)-BINDING DOMAIN-CONTAINING PROTEIN-RELATED"/>
    <property type="match status" value="1"/>
</dbReference>
<evidence type="ECO:0000313" key="3">
    <source>
        <dbReference type="Proteomes" id="UP000001351"/>
    </source>
</evidence>
<proteinExistence type="predicted"/>
<dbReference type="OrthoDB" id="9787292at2"/>
<accession>E3FFE6</accession>
<dbReference type="KEGG" id="sur:STAUR_4925"/>
<dbReference type="AlphaFoldDB" id="E3FFE6"/>
<sequence length="309" mass="33570">MKILVTGATGYAGSRIAPALRREGHTVFGMTRDVDSPRARALAVSEVEPVAGDLADPSSYRDHLRDVDAVVHLTLDYGNPVSSDQGLFAELRAAHGRDGRHRHLVYTTGCSIYGKVEAPLLDENTPGNPEGSLFFRMRLEQELAASGLPHTVLRPGFMYGGDARTSMLGRWFAEAHAGRTAFYGNRDKSWSWIHIDDLAAAYVTVLARAGRSNLPREERVDGEIFCLGEEGPPTSLEIFTACLRTAGNTGPVSFEPIAAGGWLDQAADQDEVMNCAKARRQLGWSPRHGGVLPELATYHRAWRAASTAA</sequence>
<dbReference type="InterPro" id="IPR036291">
    <property type="entry name" value="NAD(P)-bd_dom_sf"/>
</dbReference>
<dbReference type="Gene3D" id="3.40.50.720">
    <property type="entry name" value="NAD(P)-binding Rossmann-like Domain"/>
    <property type="match status" value="1"/>
</dbReference>
<organism evidence="2 3">
    <name type="scientific">Stigmatella aurantiaca (strain DW4/3-1)</name>
    <dbReference type="NCBI Taxonomy" id="378806"/>
    <lineage>
        <taxon>Bacteria</taxon>
        <taxon>Pseudomonadati</taxon>
        <taxon>Myxococcota</taxon>
        <taxon>Myxococcia</taxon>
        <taxon>Myxococcales</taxon>
        <taxon>Cystobacterineae</taxon>
        <taxon>Archangiaceae</taxon>
        <taxon>Stigmatella</taxon>
    </lineage>
</organism>
<evidence type="ECO:0000259" key="1">
    <source>
        <dbReference type="Pfam" id="PF01370"/>
    </source>
</evidence>
<gene>
    <name evidence="2" type="ordered locus">STAUR_4925</name>
</gene>
<protein>
    <submittedName>
        <fullName evidence="2">NAD-dependent epimerase/dehydratase family protein</fullName>
    </submittedName>
</protein>
<dbReference type="STRING" id="378806.STAUR_4925"/>
<dbReference type="SUPFAM" id="SSF51735">
    <property type="entry name" value="NAD(P)-binding Rossmann-fold domains"/>
    <property type="match status" value="1"/>
</dbReference>
<dbReference type="RefSeq" id="WP_013376527.1">
    <property type="nucleotide sequence ID" value="NC_014623.1"/>
</dbReference>
<dbReference type="GO" id="GO:0005737">
    <property type="term" value="C:cytoplasm"/>
    <property type="evidence" value="ECO:0007669"/>
    <property type="project" value="TreeGrafter"/>
</dbReference>
<dbReference type="GO" id="GO:0004029">
    <property type="term" value="F:aldehyde dehydrogenase (NAD+) activity"/>
    <property type="evidence" value="ECO:0007669"/>
    <property type="project" value="TreeGrafter"/>
</dbReference>
<keyword evidence="3" id="KW-1185">Reference proteome</keyword>
<feature type="domain" description="NAD-dependent epimerase/dehydratase" evidence="1">
    <location>
        <begin position="3"/>
        <end position="208"/>
    </location>
</feature>
<dbReference type="Pfam" id="PF01370">
    <property type="entry name" value="Epimerase"/>
    <property type="match status" value="1"/>
</dbReference>
<dbReference type="PANTHER" id="PTHR48079">
    <property type="entry name" value="PROTEIN YEEZ"/>
    <property type="match status" value="1"/>
</dbReference>
<dbReference type="eggNOG" id="COG0451">
    <property type="taxonomic scope" value="Bacteria"/>
</dbReference>
<dbReference type="EMBL" id="CP002271">
    <property type="protein sequence ID" value="ADO72703.1"/>
    <property type="molecule type" value="Genomic_DNA"/>
</dbReference>
<evidence type="ECO:0000313" key="2">
    <source>
        <dbReference type="EMBL" id="ADO72703.1"/>
    </source>
</evidence>
<name>E3FFE6_STIAD</name>
<dbReference type="InterPro" id="IPR051783">
    <property type="entry name" value="NAD(P)-dependent_oxidoreduct"/>
</dbReference>
<dbReference type="HOGENOM" id="CLU_007383_12_3_7"/>
<reference evidence="2 3" key="1">
    <citation type="journal article" date="2011" name="Mol. Biol. Evol.">
        <title>Comparative genomic analysis of fruiting body formation in Myxococcales.</title>
        <authorList>
            <person name="Huntley S."/>
            <person name="Hamann N."/>
            <person name="Wegener-Feldbrugge S."/>
            <person name="Treuner-Lange A."/>
            <person name="Kube M."/>
            <person name="Reinhardt R."/>
            <person name="Klages S."/>
            <person name="Muller R."/>
            <person name="Ronning C.M."/>
            <person name="Nierman W.C."/>
            <person name="Sogaard-Andersen L."/>
        </authorList>
    </citation>
    <scope>NUCLEOTIDE SEQUENCE [LARGE SCALE GENOMIC DNA]</scope>
    <source>
        <strain evidence="2 3">DW4/3-1</strain>
    </source>
</reference>
<dbReference type="InterPro" id="IPR001509">
    <property type="entry name" value="Epimerase_deHydtase"/>
</dbReference>
<dbReference type="Proteomes" id="UP000001351">
    <property type="component" value="Chromosome"/>
</dbReference>